<protein>
    <submittedName>
        <fullName evidence="1">Uncharacterized protein</fullName>
    </submittedName>
</protein>
<reference evidence="1 2" key="1">
    <citation type="journal article" date="2015" name="Nature">
        <title>rRNA introns, odd ribosomes, and small enigmatic genomes across a large radiation of phyla.</title>
        <authorList>
            <person name="Brown C.T."/>
            <person name="Hug L.A."/>
            <person name="Thomas B.C."/>
            <person name="Sharon I."/>
            <person name="Castelle C.J."/>
            <person name="Singh A."/>
            <person name="Wilkins M.J."/>
            <person name="Williams K.H."/>
            <person name="Banfield J.F."/>
        </authorList>
    </citation>
    <scope>NUCLEOTIDE SEQUENCE [LARGE SCALE GENOMIC DNA]</scope>
</reference>
<accession>A0A0G0NBE0</accession>
<gene>
    <name evidence="1" type="ORF">US96_C0032G0010</name>
</gene>
<dbReference type="AlphaFoldDB" id="A0A0G0NBE0"/>
<proteinExistence type="predicted"/>
<evidence type="ECO:0000313" key="1">
    <source>
        <dbReference type="EMBL" id="KKQ74431.1"/>
    </source>
</evidence>
<name>A0A0G0NBE0_9BACT</name>
<dbReference type="EMBL" id="LBUZ01000032">
    <property type="protein sequence ID" value="KKQ74431.1"/>
    <property type="molecule type" value="Genomic_DNA"/>
</dbReference>
<comment type="caution">
    <text evidence="1">The sequence shown here is derived from an EMBL/GenBank/DDBJ whole genome shotgun (WGS) entry which is preliminary data.</text>
</comment>
<sequence length="89" mass="10171">MPQTIRLTITSDLEKALNILHQSTLGTLNTTELIKMAVGGYAQIKKRGLVPDEMDRISARLFYEWAKEDGIAHPEKLKPFNPKKHVRTR</sequence>
<evidence type="ECO:0000313" key="2">
    <source>
        <dbReference type="Proteomes" id="UP000034181"/>
    </source>
</evidence>
<organism evidence="1 2">
    <name type="scientific">Candidatus Woesebacteria bacterium GW2011_GWB1_38_5b</name>
    <dbReference type="NCBI Taxonomy" id="1618569"/>
    <lineage>
        <taxon>Bacteria</taxon>
        <taxon>Candidatus Woeseibacteriota</taxon>
    </lineage>
</organism>
<dbReference type="Proteomes" id="UP000034181">
    <property type="component" value="Unassembled WGS sequence"/>
</dbReference>